<dbReference type="CDD" id="cd17535">
    <property type="entry name" value="REC_NarL-like"/>
    <property type="match status" value="1"/>
</dbReference>
<dbReference type="SUPFAM" id="SSF46894">
    <property type="entry name" value="C-terminal effector domain of the bipartite response regulators"/>
    <property type="match status" value="1"/>
</dbReference>
<dbReference type="InterPro" id="IPR000792">
    <property type="entry name" value="Tscrpt_reg_LuxR_C"/>
</dbReference>
<feature type="domain" description="Response regulatory" evidence="7">
    <location>
        <begin position="21"/>
        <end position="137"/>
    </location>
</feature>
<dbReference type="Pfam" id="PF00196">
    <property type="entry name" value="GerE"/>
    <property type="match status" value="1"/>
</dbReference>
<dbReference type="GO" id="GO:0000160">
    <property type="term" value="P:phosphorelay signal transduction system"/>
    <property type="evidence" value="ECO:0007669"/>
    <property type="project" value="InterPro"/>
</dbReference>
<proteinExistence type="predicted"/>
<keyword evidence="4" id="KW-0804">Transcription</keyword>
<feature type="domain" description="HTH luxR-type" evidence="6">
    <location>
        <begin position="167"/>
        <end position="232"/>
    </location>
</feature>
<dbReference type="EMBL" id="JZDQ02000014">
    <property type="protein sequence ID" value="OIJ26567.1"/>
    <property type="molecule type" value="Genomic_DNA"/>
</dbReference>
<feature type="modified residue" description="4-aspartylphosphate" evidence="5">
    <location>
        <position position="72"/>
    </location>
</feature>
<dbReference type="PROSITE" id="PS00622">
    <property type="entry name" value="HTH_LUXR_1"/>
    <property type="match status" value="1"/>
</dbReference>
<dbReference type="PANTHER" id="PTHR43214:SF24">
    <property type="entry name" value="TRANSCRIPTIONAL REGULATORY PROTEIN NARL-RELATED"/>
    <property type="match status" value="1"/>
</dbReference>
<sequence length="234" mass="24605">MATVGPVSSPGTTPESLAKIKVGIVDDDPLVRSALGLMLGGQADIEVVGEATDGQEALALVRTSAPDVVLMDIRMPRINGLEATRRLMSEPQKPRVIVLTTFGADEYVVDALAAGADGFLLKDTPPPEIVSAIRAVAAGEPILSPKATRTLITRLRAEPTGERAAAAGRRLEALTEREHEVALAVGRGLSNAEIAKELYLSIPTVKAHVSRLFDKLGATNRVQIAITVHDAGLV</sequence>
<dbReference type="Pfam" id="PF00072">
    <property type="entry name" value="Response_reg"/>
    <property type="match status" value="1"/>
</dbReference>
<evidence type="ECO:0000313" key="8">
    <source>
        <dbReference type="EMBL" id="OIJ26567.1"/>
    </source>
</evidence>
<evidence type="ECO:0000256" key="1">
    <source>
        <dbReference type="ARBA" id="ARBA00022553"/>
    </source>
</evidence>
<keyword evidence="1 5" id="KW-0597">Phosphoprotein</keyword>
<dbReference type="PROSITE" id="PS50110">
    <property type="entry name" value="RESPONSE_REGULATORY"/>
    <property type="match status" value="1"/>
</dbReference>
<evidence type="ECO:0000259" key="7">
    <source>
        <dbReference type="PROSITE" id="PS50110"/>
    </source>
</evidence>
<accession>A0A1J4N6I6</accession>
<evidence type="ECO:0000313" key="9">
    <source>
        <dbReference type="Proteomes" id="UP000033772"/>
    </source>
</evidence>
<evidence type="ECO:0000256" key="2">
    <source>
        <dbReference type="ARBA" id="ARBA00023015"/>
    </source>
</evidence>
<evidence type="ECO:0000256" key="5">
    <source>
        <dbReference type="PROSITE-ProRule" id="PRU00169"/>
    </source>
</evidence>
<dbReference type="PRINTS" id="PR00038">
    <property type="entry name" value="HTHLUXR"/>
</dbReference>
<organism evidence="8 9">
    <name type="scientific">Nocardioides luteus</name>
    <dbReference type="NCBI Taxonomy" id="1844"/>
    <lineage>
        <taxon>Bacteria</taxon>
        <taxon>Bacillati</taxon>
        <taxon>Actinomycetota</taxon>
        <taxon>Actinomycetes</taxon>
        <taxon>Propionibacteriales</taxon>
        <taxon>Nocardioidaceae</taxon>
        <taxon>Nocardioides</taxon>
    </lineage>
</organism>
<dbReference type="InterPro" id="IPR001789">
    <property type="entry name" value="Sig_transdc_resp-reg_receiver"/>
</dbReference>
<keyword evidence="9" id="KW-1185">Reference proteome</keyword>
<name>A0A1J4N6I6_9ACTN</name>
<dbReference type="SMART" id="SM00421">
    <property type="entry name" value="HTH_LUXR"/>
    <property type="match status" value="1"/>
</dbReference>
<dbReference type="SMART" id="SM00448">
    <property type="entry name" value="REC"/>
    <property type="match status" value="1"/>
</dbReference>
<dbReference type="GO" id="GO:0003677">
    <property type="term" value="F:DNA binding"/>
    <property type="evidence" value="ECO:0007669"/>
    <property type="project" value="UniProtKB-KW"/>
</dbReference>
<dbReference type="InterPro" id="IPR016032">
    <property type="entry name" value="Sig_transdc_resp-reg_C-effctor"/>
</dbReference>
<keyword evidence="2" id="KW-0805">Transcription regulation</keyword>
<reference evidence="8" key="1">
    <citation type="submission" date="2016-10" db="EMBL/GenBank/DDBJ databases">
        <title>Draft Genome Sequence of Nocardioides luteus Strain BAFB, an Alkane-Degrading Bacterium Isolated from JP-7 Polluted Soil.</title>
        <authorList>
            <person name="Brown L."/>
            <person name="Ruiz O.N."/>
            <person name="Gunasekera T."/>
        </authorList>
    </citation>
    <scope>NUCLEOTIDE SEQUENCE [LARGE SCALE GENOMIC DNA]</scope>
    <source>
        <strain evidence="8">BAFB</strain>
    </source>
</reference>
<evidence type="ECO:0000256" key="4">
    <source>
        <dbReference type="ARBA" id="ARBA00023163"/>
    </source>
</evidence>
<comment type="caution">
    <text evidence="8">The sequence shown here is derived from an EMBL/GenBank/DDBJ whole genome shotgun (WGS) entry which is preliminary data.</text>
</comment>
<evidence type="ECO:0000259" key="6">
    <source>
        <dbReference type="PROSITE" id="PS50043"/>
    </source>
</evidence>
<dbReference type="InterPro" id="IPR039420">
    <property type="entry name" value="WalR-like"/>
</dbReference>
<dbReference type="InterPro" id="IPR011006">
    <property type="entry name" value="CheY-like_superfamily"/>
</dbReference>
<dbReference type="PROSITE" id="PS50043">
    <property type="entry name" value="HTH_LUXR_2"/>
    <property type="match status" value="1"/>
</dbReference>
<dbReference type="Proteomes" id="UP000033772">
    <property type="component" value="Unassembled WGS sequence"/>
</dbReference>
<keyword evidence="3 8" id="KW-0238">DNA-binding</keyword>
<dbReference type="PANTHER" id="PTHR43214">
    <property type="entry name" value="TWO-COMPONENT RESPONSE REGULATOR"/>
    <property type="match status" value="1"/>
</dbReference>
<dbReference type="GO" id="GO:0006355">
    <property type="term" value="P:regulation of DNA-templated transcription"/>
    <property type="evidence" value="ECO:0007669"/>
    <property type="project" value="InterPro"/>
</dbReference>
<dbReference type="Gene3D" id="3.40.50.2300">
    <property type="match status" value="1"/>
</dbReference>
<dbReference type="SUPFAM" id="SSF52172">
    <property type="entry name" value="CheY-like"/>
    <property type="match status" value="1"/>
</dbReference>
<protein>
    <submittedName>
        <fullName evidence="8">DNA-binding response regulator</fullName>
    </submittedName>
</protein>
<gene>
    <name evidence="8" type="ORF">UG56_011370</name>
</gene>
<dbReference type="InterPro" id="IPR058245">
    <property type="entry name" value="NreC/VraR/RcsB-like_REC"/>
</dbReference>
<evidence type="ECO:0000256" key="3">
    <source>
        <dbReference type="ARBA" id="ARBA00023125"/>
    </source>
</evidence>
<dbReference type="AlphaFoldDB" id="A0A1J4N6I6"/>
<dbReference type="CDD" id="cd06170">
    <property type="entry name" value="LuxR_C_like"/>
    <property type="match status" value="1"/>
</dbReference>
<dbReference type="STRING" id="1844.UG56_011370"/>